<dbReference type="AlphaFoldDB" id="A0A657LXZ3"/>
<proteinExistence type="predicted"/>
<evidence type="ECO:0000256" key="1">
    <source>
        <dbReference type="ARBA" id="ARBA00000085"/>
    </source>
</evidence>
<dbReference type="Gene3D" id="3.30.565.10">
    <property type="entry name" value="Histidine kinase-like ATPase, C-terminal domain"/>
    <property type="match status" value="1"/>
</dbReference>
<accession>A0A657LXZ3</accession>
<comment type="caution">
    <text evidence="4">The sequence shown here is derived from an EMBL/GenBank/DDBJ whole genome shotgun (WGS) entry which is preliminary data.</text>
</comment>
<dbReference type="Pfam" id="PF02518">
    <property type="entry name" value="HATPase_c"/>
    <property type="match status" value="1"/>
</dbReference>
<evidence type="ECO:0000313" key="4">
    <source>
        <dbReference type="EMBL" id="OJG00052.1"/>
    </source>
</evidence>
<dbReference type="GO" id="GO:0004673">
    <property type="term" value="F:protein histidine kinase activity"/>
    <property type="evidence" value="ECO:0007669"/>
    <property type="project" value="UniProtKB-EC"/>
</dbReference>
<comment type="catalytic activity">
    <reaction evidence="1">
        <text>ATP + protein L-histidine = ADP + protein N-phospho-L-histidine.</text>
        <dbReference type="EC" id="2.7.13.3"/>
    </reaction>
</comment>
<name>A0A657LXZ3_9HYPH</name>
<dbReference type="InterPro" id="IPR003594">
    <property type="entry name" value="HATPase_dom"/>
</dbReference>
<evidence type="ECO:0000256" key="2">
    <source>
        <dbReference type="ARBA" id="ARBA00012438"/>
    </source>
</evidence>
<dbReference type="InterPro" id="IPR036890">
    <property type="entry name" value="HATPase_C_sf"/>
</dbReference>
<dbReference type="PRINTS" id="PR00344">
    <property type="entry name" value="BCTRLSENSOR"/>
</dbReference>
<dbReference type="EC" id="2.7.13.3" evidence="2"/>
<dbReference type="InterPro" id="IPR004358">
    <property type="entry name" value="Sig_transdc_His_kin-like_C"/>
</dbReference>
<feature type="domain" description="Histidine kinase/HSP90-like ATPase" evidence="3">
    <location>
        <begin position="7"/>
        <end position="95"/>
    </location>
</feature>
<dbReference type="SUPFAM" id="SSF55874">
    <property type="entry name" value="ATPase domain of HSP90 chaperone/DNA topoisomerase II/histidine kinase"/>
    <property type="match status" value="1"/>
</dbReference>
<dbReference type="Proteomes" id="UP000182661">
    <property type="component" value="Unassembled WGS sequence"/>
</dbReference>
<gene>
    <name evidence="4" type="ORF">AX760_25605</name>
</gene>
<keyword evidence="5" id="KW-1185">Reference proteome</keyword>
<organism evidence="4 5">
    <name type="scientific">Pararhizobium antarcticum</name>
    <dbReference type="NCBI Taxonomy" id="1798805"/>
    <lineage>
        <taxon>Bacteria</taxon>
        <taxon>Pseudomonadati</taxon>
        <taxon>Pseudomonadota</taxon>
        <taxon>Alphaproteobacteria</taxon>
        <taxon>Hyphomicrobiales</taxon>
        <taxon>Rhizobiaceae</taxon>
        <taxon>Rhizobium/Agrobacterium group</taxon>
        <taxon>Pararhizobium</taxon>
    </lineage>
</organism>
<sequence length="100" mass="11002">MLDSQTREISVSFVEARSRCAILVQDTGSGIDLTEGEALFQPFQRRSTISAERREMGLGGTGLGLTIVRMVANNLNCSVAFVAPKPDYSTAFELSWKWQS</sequence>
<evidence type="ECO:0000259" key="3">
    <source>
        <dbReference type="Pfam" id="PF02518"/>
    </source>
</evidence>
<evidence type="ECO:0000313" key="5">
    <source>
        <dbReference type="Proteomes" id="UP000182661"/>
    </source>
</evidence>
<protein>
    <recommendedName>
        <fullName evidence="2">histidine kinase</fullName>
        <ecNumber evidence="2">2.7.13.3</ecNumber>
    </recommendedName>
</protein>
<reference evidence="4 5" key="1">
    <citation type="submission" date="2016-02" db="EMBL/GenBank/DDBJ databases">
        <title>Genome sequencing of a beta-galactosidase producing bacteria Rhizobium sp. 59.</title>
        <authorList>
            <person name="Wang D."/>
            <person name="Kot W."/>
            <person name="Qin Y."/>
            <person name="Hansen L."/>
            <person name="Naqvi K."/>
            <person name="Rensing C."/>
        </authorList>
    </citation>
    <scope>NUCLEOTIDE SEQUENCE [LARGE SCALE GENOMIC DNA]</scope>
    <source>
        <strain evidence="4 5">59</strain>
    </source>
</reference>
<dbReference type="EMBL" id="LSRP01000043">
    <property type="protein sequence ID" value="OJG00052.1"/>
    <property type="molecule type" value="Genomic_DNA"/>
</dbReference>